<dbReference type="AlphaFoldDB" id="A0A9P0Z9P7"/>
<proteinExistence type="predicted"/>
<protein>
    <submittedName>
        <fullName evidence="1">Uncharacterized protein</fullName>
    </submittedName>
</protein>
<sequence>MCENRRFLAVFFQVCNPKSGNRMKKYSRVVQWLSGSKPVIGVHTGGPESYLPKETKSTKLGFQKPSMMSAMSQSPEMEF</sequence>
<organism evidence="1 2">
    <name type="scientific">Cuscuta europaea</name>
    <name type="common">European dodder</name>
    <dbReference type="NCBI Taxonomy" id="41803"/>
    <lineage>
        <taxon>Eukaryota</taxon>
        <taxon>Viridiplantae</taxon>
        <taxon>Streptophyta</taxon>
        <taxon>Embryophyta</taxon>
        <taxon>Tracheophyta</taxon>
        <taxon>Spermatophyta</taxon>
        <taxon>Magnoliopsida</taxon>
        <taxon>eudicotyledons</taxon>
        <taxon>Gunneridae</taxon>
        <taxon>Pentapetalae</taxon>
        <taxon>asterids</taxon>
        <taxon>lamiids</taxon>
        <taxon>Solanales</taxon>
        <taxon>Convolvulaceae</taxon>
        <taxon>Cuscuteae</taxon>
        <taxon>Cuscuta</taxon>
        <taxon>Cuscuta subgen. Cuscuta</taxon>
    </lineage>
</organism>
<accession>A0A9P0Z9P7</accession>
<name>A0A9P0Z9P7_CUSEU</name>
<evidence type="ECO:0000313" key="2">
    <source>
        <dbReference type="Proteomes" id="UP001152484"/>
    </source>
</evidence>
<dbReference type="EMBL" id="CAMAPE010000027">
    <property type="protein sequence ID" value="CAH9092060.1"/>
    <property type="molecule type" value="Genomic_DNA"/>
</dbReference>
<comment type="caution">
    <text evidence="1">The sequence shown here is derived from an EMBL/GenBank/DDBJ whole genome shotgun (WGS) entry which is preliminary data.</text>
</comment>
<gene>
    <name evidence="1" type="ORF">CEURO_LOCUS11831</name>
</gene>
<evidence type="ECO:0000313" key="1">
    <source>
        <dbReference type="EMBL" id="CAH9092060.1"/>
    </source>
</evidence>
<keyword evidence="2" id="KW-1185">Reference proteome</keyword>
<reference evidence="1" key="1">
    <citation type="submission" date="2022-07" db="EMBL/GenBank/DDBJ databases">
        <authorList>
            <person name="Macas J."/>
            <person name="Novak P."/>
            <person name="Neumann P."/>
        </authorList>
    </citation>
    <scope>NUCLEOTIDE SEQUENCE</scope>
</reference>
<dbReference type="Proteomes" id="UP001152484">
    <property type="component" value="Unassembled WGS sequence"/>
</dbReference>